<dbReference type="GeneID" id="69579899"/>
<dbReference type="AlphaFoldDB" id="A0A0B7HBM7"/>
<reference evidence="1 2" key="1">
    <citation type="submission" date="2015-01" db="EMBL/GenBank/DDBJ databases">
        <authorList>
            <person name="Xiang T."/>
            <person name="Song Y."/>
            <person name="Huang L."/>
            <person name="Wang B."/>
            <person name="Wu P."/>
        </authorList>
    </citation>
    <scope>NUCLEOTIDE SEQUENCE [LARGE SCALE GENOMIC DNA]</scope>
    <source>
        <strain evidence="1 2">Cc12</strain>
    </source>
</reference>
<accession>A0A0B7HBM7</accession>
<name>A0A0B7HBM7_9FLAO</name>
<organism evidence="1 2">
    <name type="scientific">Capnocytophaga canimorsus</name>
    <dbReference type="NCBI Taxonomy" id="28188"/>
    <lineage>
        <taxon>Bacteria</taxon>
        <taxon>Pseudomonadati</taxon>
        <taxon>Bacteroidota</taxon>
        <taxon>Flavobacteriia</taxon>
        <taxon>Flavobacteriales</taxon>
        <taxon>Flavobacteriaceae</taxon>
        <taxon>Capnocytophaga</taxon>
    </lineage>
</organism>
<dbReference type="RefSeq" id="WP_052456105.1">
    <property type="nucleotide sequence ID" value="NZ_CP022382.1"/>
</dbReference>
<protein>
    <submittedName>
        <fullName evidence="1">Putative adhesin SprB</fullName>
    </submittedName>
</protein>
<dbReference type="EMBL" id="CDOE01000054">
    <property type="protein sequence ID" value="CEN35008.1"/>
    <property type="molecule type" value="Genomic_DNA"/>
</dbReference>
<gene>
    <name evidence="1" type="ORF">CCAN12_580018</name>
</gene>
<dbReference type="Proteomes" id="UP000044026">
    <property type="component" value="Unassembled WGS sequence"/>
</dbReference>
<evidence type="ECO:0000313" key="2">
    <source>
        <dbReference type="Proteomes" id="UP000044026"/>
    </source>
</evidence>
<evidence type="ECO:0000313" key="1">
    <source>
        <dbReference type="EMBL" id="CEN35008.1"/>
    </source>
</evidence>
<proteinExistence type="predicted"/>
<sequence length="493" mass="56109">MKQSYLFLALLLPLFQVSFSQNGNQPFKVRDDFEINGDIAIIGNQIVNREENKEKPNIPFNEVSEKARFNDRFVMKYVDVDTNDHTFSSSSATLALNSGKKRNLLRAGLYWSATYPHTFSEKKKENEFKITDKTRNIPNTVLLKIPSKDQYLHVEGKMVFDGFYAFSNLDFKGSEPYVAYADITHLIQDTHNFEGEYFVANILAANGEIKGGSCGGWAMVFIYEEEGASAKKITTHDGFTSVNTVLNYQINPKQNAKGRILGASIEGDLNVVGDKLVGNFPKNNISFFILEQGRSRDDFFNSSITKNNQHVKSRNPNSKNTLGFDIYDIEFSKYQQILTDEQELNLKLITGADKPFLFFNAICIETEKNENGTYNRFGNSAETKEIDAFDVSAEMAKAGIGEDDIKNIEINNSDKGFYNVIGVYFNSKSVLKLIETLNKKGYETNYLFDDKTNYHYVYTHHSLSFDEALKNRDTLSRDPEIKESWILVIKNNN</sequence>